<keyword evidence="1" id="KW-0472">Membrane</keyword>
<protein>
    <submittedName>
        <fullName evidence="2">Uncharacterized protein</fullName>
    </submittedName>
</protein>
<keyword evidence="1" id="KW-1133">Transmembrane helix</keyword>
<gene>
    <name evidence="2" type="ORF">RY67_1798</name>
</gene>
<dbReference type="Proteomes" id="UP000067206">
    <property type="component" value="Chromosome"/>
</dbReference>
<dbReference type="AlphaFoldDB" id="A0A0M4M432"/>
<sequence>MRYVNEEQFYSGLYELQLGFMIMLVSSMVLFIVSLMWFHRWEGTKGYE</sequence>
<evidence type="ECO:0000313" key="3">
    <source>
        <dbReference type="Proteomes" id="UP000067206"/>
    </source>
</evidence>
<feature type="transmembrane region" description="Helical" evidence="1">
    <location>
        <begin position="20"/>
        <end position="38"/>
    </location>
</feature>
<keyword evidence="1" id="KW-0812">Transmembrane</keyword>
<organism evidence="2 3">
    <name type="scientific">Bifidobacterium longum subsp. infantis</name>
    <dbReference type="NCBI Taxonomy" id="1682"/>
    <lineage>
        <taxon>Bacteria</taxon>
        <taxon>Bacillati</taxon>
        <taxon>Actinomycetota</taxon>
        <taxon>Actinomycetes</taxon>
        <taxon>Bifidobacteriales</taxon>
        <taxon>Bifidobacteriaceae</taxon>
        <taxon>Bifidobacterium</taxon>
    </lineage>
</organism>
<evidence type="ECO:0000256" key="1">
    <source>
        <dbReference type="SAM" id="Phobius"/>
    </source>
</evidence>
<dbReference type="PATRIC" id="fig|1682.24.peg.1757"/>
<reference evidence="2 3" key="1">
    <citation type="submission" date="2014-12" db="EMBL/GenBank/DDBJ databases">
        <title>Complete genome sequence of Bifidobacterium longum subsp. infantis BT1.</title>
        <authorList>
            <person name="Kim J.F."/>
            <person name="Kwak M.-J."/>
        </authorList>
    </citation>
    <scope>NUCLEOTIDE SEQUENCE [LARGE SCALE GENOMIC DNA]</scope>
    <source>
        <strain evidence="2 3">BT1</strain>
    </source>
</reference>
<proteinExistence type="predicted"/>
<dbReference type="EMBL" id="CP010411">
    <property type="protein sequence ID" value="ALE09809.1"/>
    <property type="molecule type" value="Genomic_DNA"/>
</dbReference>
<accession>A0A0M4M432</accession>
<name>A0A0M4M432_BIFLI</name>
<evidence type="ECO:0000313" key="2">
    <source>
        <dbReference type="EMBL" id="ALE09809.1"/>
    </source>
</evidence>